<evidence type="ECO:0000256" key="2">
    <source>
        <dbReference type="ARBA" id="ARBA00022857"/>
    </source>
</evidence>
<dbReference type="AlphaFoldDB" id="D8PTN9"/>
<reference evidence="4 5" key="1">
    <citation type="journal article" date="2010" name="Nat. Biotechnol.">
        <title>Genome sequence of the model mushroom Schizophyllum commune.</title>
        <authorList>
            <person name="Ohm R.A."/>
            <person name="de Jong J.F."/>
            <person name="Lugones L.G."/>
            <person name="Aerts A."/>
            <person name="Kothe E."/>
            <person name="Stajich J.E."/>
            <person name="de Vries R.P."/>
            <person name="Record E."/>
            <person name="Levasseur A."/>
            <person name="Baker S.E."/>
            <person name="Bartholomew K.A."/>
            <person name="Coutinho P.M."/>
            <person name="Erdmann S."/>
            <person name="Fowler T.J."/>
            <person name="Gathman A.C."/>
            <person name="Lombard V."/>
            <person name="Henrissat B."/>
            <person name="Knabe N."/>
            <person name="Kuees U."/>
            <person name="Lilly W.W."/>
            <person name="Lindquist E."/>
            <person name="Lucas S."/>
            <person name="Magnuson J.K."/>
            <person name="Piumi F."/>
            <person name="Raudaskoski M."/>
            <person name="Salamov A."/>
            <person name="Schmutz J."/>
            <person name="Schwarze F.W.M.R."/>
            <person name="vanKuyk P.A."/>
            <person name="Horton J.S."/>
            <person name="Grigoriev I.V."/>
            <person name="Woesten H.A.B."/>
        </authorList>
    </citation>
    <scope>NUCLEOTIDE SEQUENCE [LARGE SCALE GENOMIC DNA]</scope>
    <source>
        <strain evidence="5">H4-8 / FGSC 9210</strain>
    </source>
</reference>
<feature type="domain" description="NmrA-like" evidence="3">
    <location>
        <begin position="3"/>
        <end position="310"/>
    </location>
</feature>
<gene>
    <name evidence="4" type="ORF">SCHCODRAFT_232906</name>
</gene>
<dbReference type="Proteomes" id="UP000007431">
    <property type="component" value="Unassembled WGS sequence"/>
</dbReference>
<proteinExistence type="inferred from homology"/>
<evidence type="ECO:0000313" key="4">
    <source>
        <dbReference type="EMBL" id="EFJ00536.1"/>
    </source>
</evidence>
<sequence length="321" mass="35097">MIKQIITVFGATGKQGGSVVDSILGDATASAKFVVRAVTRDVNKPSAKALAAKGAEVVSANLDDKDSLRSAIKGSYGVFAVTNFWEYLNGDREVAQGKNIADVCKVADGCAQEESVQHTIWSSVLNVTKLSKGVLSKVAHFDSKATIEEYIRDLGIPATYFLAGFYMSNFPGQTLSISPDGKWTLALPMPDDAPIPLFAAEYDTGKFVKAIFLKREETLGKRVYGATAYTTPIQIVDGFKKVFGKDAVYKRQTGDEYKATLAARGYPEAIQEELLQNMRLVYEFGYYGGDKLDWSVSLVDEPLTTWEEYIKDQPAFAAAKQ</sequence>
<dbReference type="InterPro" id="IPR036291">
    <property type="entry name" value="NAD(P)-bd_dom_sf"/>
</dbReference>
<dbReference type="SUPFAM" id="SSF51735">
    <property type="entry name" value="NAD(P)-binding Rossmann-fold domains"/>
    <property type="match status" value="1"/>
</dbReference>
<dbReference type="CDD" id="cd05251">
    <property type="entry name" value="NmrA_like_SDR_a"/>
    <property type="match status" value="1"/>
</dbReference>
<dbReference type="Gene3D" id="3.40.50.720">
    <property type="entry name" value="NAD(P)-binding Rossmann-like Domain"/>
    <property type="match status" value="1"/>
</dbReference>
<dbReference type="STRING" id="578458.D8PTN9"/>
<dbReference type="InterPro" id="IPR051164">
    <property type="entry name" value="NmrA-like_oxidored"/>
</dbReference>
<keyword evidence="2" id="KW-0521">NADP</keyword>
<dbReference type="Pfam" id="PF05368">
    <property type="entry name" value="NmrA"/>
    <property type="match status" value="1"/>
</dbReference>
<dbReference type="OMA" id="HEVQQGR"/>
<dbReference type="HOGENOM" id="CLU_007383_8_1_1"/>
<evidence type="ECO:0000259" key="3">
    <source>
        <dbReference type="Pfam" id="PF05368"/>
    </source>
</evidence>
<dbReference type="RefSeq" id="XP_003035438.1">
    <property type="nucleotide sequence ID" value="XM_003035392.1"/>
</dbReference>
<accession>D8PTN9</accession>
<dbReference type="OrthoDB" id="300709at2759"/>
<dbReference type="KEGG" id="scm:SCHCO_02595361"/>
<keyword evidence="5" id="KW-1185">Reference proteome</keyword>
<evidence type="ECO:0000313" key="5">
    <source>
        <dbReference type="Proteomes" id="UP000007431"/>
    </source>
</evidence>
<dbReference type="InterPro" id="IPR008030">
    <property type="entry name" value="NmrA-like"/>
</dbReference>
<dbReference type="InParanoid" id="D8PTN9"/>
<dbReference type="EMBL" id="GL377303">
    <property type="protein sequence ID" value="EFJ00536.1"/>
    <property type="molecule type" value="Genomic_DNA"/>
</dbReference>
<evidence type="ECO:0000256" key="1">
    <source>
        <dbReference type="ARBA" id="ARBA00006328"/>
    </source>
</evidence>
<organism evidence="5">
    <name type="scientific">Schizophyllum commune (strain H4-8 / FGSC 9210)</name>
    <name type="common">Split gill fungus</name>
    <dbReference type="NCBI Taxonomy" id="578458"/>
    <lineage>
        <taxon>Eukaryota</taxon>
        <taxon>Fungi</taxon>
        <taxon>Dikarya</taxon>
        <taxon>Basidiomycota</taxon>
        <taxon>Agaricomycotina</taxon>
        <taxon>Agaricomycetes</taxon>
        <taxon>Agaricomycetidae</taxon>
        <taxon>Agaricales</taxon>
        <taxon>Schizophyllaceae</taxon>
        <taxon>Schizophyllum</taxon>
    </lineage>
</organism>
<dbReference type="PANTHER" id="PTHR42748">
    <property type="entry name" value="NITROGEN METABOLITE REPRESSION PROTEIN NMRA FAMILY MEMBER"/>
    <property type="match status" value="1"/>
</dbReference>
<dbReference type="GeneID" id="9586786"/>
<dbReference type="eggNOG" id="ENOG502R80G">
    <property type="taxonomic scope" value="Eukaryota"/>
</dbReference>
<dbReference type="PANTHER" id="PTHR42748:SF31">
    <property type="entry name" value="NMRA-LIKE DOMAIN-CONTAINING PROTEIN-RELATED"/>
    <property type="match status" value="1"/>
</dbReference>
<dbReference type="Gene3D" id="3.90.25.10">
    <property type="entry name" value="UDP-galactose 4-epimerase, domain 1"/>
    <property type="match status" value="1"/>
</dbReference>
<protein>
    <recommendedName>
        <fullName evidence="3">NmrA-like domain-containing protein</fullName>
    </recommendedName>
</protein>
<dbReference type="VEuPathDB" id="FungiDB:SCHCODRAFT_02595361"/>
<comment type="similarity">
    <text evidence="1">Belongs to the NmrA-type oxidoreductase family.</text>
</comment>
<dbReference type="GO" id="GO:0005634">
    <property type="term" value="C:nucleus"/>
    <property type="evidence" value="ECO:0007669"/>
    <property type="project" value="TreeGrafter"/>
</dbReference>
<name>D8PTN9_SCHCM</name>